<name>A0A4V6CRU4_9ACTN</name>
<feature type="transmembrane region" description="Helical" evidence="1">
    <location>
        <begin position="52"/>
        <end position="70"/>
    </location>
</feature>
<dbReference type="EMBL" id="SZZH01000003">
    <property type="protein sequence ID" value="TKV58875.1"/>
    <property type="molecule type" value="Genomic_DNA"/>
</dbReference>
<comment type="caution">
    <text evidence="2">The sequence shown here is derived from an EMBL/GenBank/DDBJ whole genome shotgun (WGS) entry which is preliminary data.</text>
</comment>
<gene>
    <name evidence="2" type="ORF">FDO65_15380</name>
</gene>
<dbReference type="AlphaFoldDB" id="A0A4V6CRU4"/>
<keyword evidence="1" id="KW-0812">Transmembrane</keyword>
<feature type="transmembrane region" description="Helical" evidence="1">
    <location>
        <begin position="21"/>
        <end position="40"/>
    </location>
</feature>
<evidence type="ECO:0000313" key="3">
    <source>
        <dbReference type="Proteomes" id="UP000306985"/>
    </source>
</evidence>
<organism evidence="2 3">
    <name type="scientific">Nakamurella flava</name>
    <dbReference type="NCBI Taxonomy" id="2576308"/>
    <lineage>
        <taxon>Bacteria</taxon>
        <taxon>Bacillati</taxon>
        <taxon>Actinomycetota</taxon>
        <taxon>Actinomycetes</taxon>
        <taxon>Nakamurellales</taxon>
        <taxon>Nakamurellaceae</taxon>
        <taxon>Nakamurella</taxon>
    </lineage>
</organism>
<dbReference type="RefSeq" id="WP_137450535.1">
    <property type="nucleotide sequence ID" value="NZ_SZZH01000003.1"/>
</dbReference>
<evidence type="ECO:0000313" key="2">
    <source>
        <dbReference type="EMBL" id="TKV58875.1"/>
    </source>
</evidence>
<evidence type="ECO:0000256" key="1">
    <source>
        <dbReference type="SAM" id="Phobius"/>
    </source>
</evidence>
<proteinExistence type="predicted"/>
<protein>
    <submittedName>
        <fullName evidence="2">Uncharacterized protein</fullName>
    </submittedName>
</protein>
<accession>A0A4V6CRU4</accession>
<keyword evidence="1" id="KW-0472">Membrane</keyword>
<keyword evidence="1" id="KW-1133">Transmembrane helix</keyword>
<sequence length="85" mass="9272">MAKSDAPAIVAARRSAARTGLIASVAFLVLCSALNAWVLVNDLHHNRTITLPLVEFGAIAAGLFLTALRWKRRMTRYPIPNRNCG</sequence>
<dbReference type="Proteomes" id="UP000306985">
    <property type="component" value="Unassembled WGS sequence"/>
</dbReference>
<keyword evidence="3" id="KW-1185">Reference proteome</keyword>
<reference evidence="2 3" key="1">
    <citation type="submission" date="2019-05" db="EMBL/GenBank/DDBJ databases">
        <title>Nakamurella sp. N5BH11, whole genome shotgun sequence.</title>
        <authorList>
            <person name="Tuo L."/>
        </authorList>
    </citation>
    <scope>NUCLEOTIDE SEQUENCE [LARGE SCALE GENOMIC DNA]</scope>
    <source>
        <strain evidence="2 3">N5BH11</strain>
    </source>
</reference>